<gene>
    <name evidence="1" type="ORF">AWC14_02365</name>
</gene>
<name>A0A1X1Y183_9MYCO</name>
<dbReference type="AlphaFoldDB" id="A0A1X1Y183"/>
<comment type="caution">
    <text evidence="1">The sequence shown here is derived from an EMBL/GenBank/DDBJ whole genome shotgun (WGS) entry which is preliminary data.</text>
</comment>
<accession>A0A1X1Y183</accession>
<organism evidence="1 2">
    <name type="scientific">Mycobacterium kyorinense</name>
    <dbReference type="NCBI Taxonomy" id="487514"/>
    <lineage>
        <taxon>Bacteria</taxon>
        <taxon>Bacillati</taxon>
        <taxon>Actinomycetota</taxon>
        <taxon>Actinomycetes</taxon>
        <taxon>Mycobacteriales</taxon>
        <taxon>Mycobacteriaceae</taxon>
        <taxon>Mycobacterium</taxon>
    </lineage>
</organism>
<sequence>MDLSQVPVEHKGEPRSGWYQHPSGVYISPLVVAKHRMTGEPPQAFTYEAWRHGGWYVAETVWPNGGCGCVSRNYADGKWRIACDPRPFDEQPTFRTREDAARGEWLFVKALVEATPW</sequence>
<protein>
    <submittedName>
        <fullName evidence="1">Uncharacterized protein</fullName>
    </submittedName>
</protein>
<evidence type="ECO:0000313" key="1">
    <source>
        <dbReference type="EMBL" id="ORW04872.1"/>
    </source>
</evidence>
<keyword evidence="2" id="KW-1185">Reference proteome</keyword>
<reference evidence="1 2" key="1">
    <citation type="submission" date="2016-01" db="EMBL/GenBank/DDBJ databases">
        <title>The new phylogeny of the genus Mycobacterium.</title>
        <authorList>
            <person name="Tarcisio F."/>
            <person name="Conor M."/>
            <person name="Antonella G."/>
            <person name="Elisabetta G."/>
            <person name="Giulia F.S."/>
            <person name="Sara T."/>
            <person name="Anna F."/>
            <person name="Clotilde B."/>
            <person name="Roberto B."/>
            <person name="Veronica D.S."/>
            <person name="Fabio R."/>
            <person name="Monica P."/>
            <person name="Olivier J."/>
            <person name="Enrico T."/>
            <person name="Nicola S."/>
        </authorList>
    </citation>
    <scope>NUCLEOTIDE SEQUENCE [LARGE SCALE GENOMIC DNA]</scope>
    <source>
        <strain evidence="1 2">DSM 45166</strain>
    </source>
</reference>
<evidence type="ECO:0000313" key="2">
    <source>
        <dbReference type="Proteomes" id="UP000193487"/>
    </source>
</evidence>
<dbReference type="Proteomes" id="UP000193487">
    <property type="component" value="Unassembled WGS sequence"/>
</dbReference>
<proteinExistence type="predicted"/>
<dbReference type="EMBL" id="LQPE01000097">
    <property type="protein sequence ID" value="ORW04872.1"/>
    <property type="molecule type" value="Genomic_DNA"/>
</dbReference>